<dbReference type="PANTHER" id="PTHR46268">
    <property type="entry name" value="STRESS RESPONSE PROTEIN NHAX"/>
    <property type="match status" value="1"/>
</dbReference>
<sequence length="316" mass="33660">MTRPVITAVDGSAESRAAAEWAAREARMRALPLHILNVSQPTARPRPAAPQRGAVTAPGGATLTKQRERLPNEWTDRLRERHADLVISVEQVSGRPMQVLLSAARTAAVLVLGSPAPSPSETPDTLDTPTGFFSASVTTGVVAHAERPVVLVRTGEKAEDEWLPVPGSGPRLYEEYCDVVLGLDLSRPCDTLIEYAFAAAASRGAALRIVHGWSQPPVFGAGAAAVDPSHSIPPHSASRLLDDVLRSWRRDFPGIEVKQQCVVGHAQDHLVDASKDASLLVVGRRIRRSAIGIHIGPVTRAVLQGATSPVAVVPHN</sequence>
<dbReference type="AlphaFoldDB" id="A0A2R4TC83"/>
<protein>
    <submittedName>
        <fullName evidence="4">Stress-inducible protein</fullName>
    </submittedName>
</protein>
<keyword evidence="5" id="KW-1185">Reference proteome</keyword>
<evidence type="ECO:0000313" key="5">
    <source>
        <dbReference type="Proteomes" id="UP000244201"/>
    </source>
</evidence>
<dbReference type="InterPro" id="IPR006016">
    <property type="entry name" value="UspA"/>
</dbReference>
<feature type="domain" description="UspA" evidence="3">
    <location>
        <begin position="1"/>
        <end position="153"/>
    </location>
</feature>
<dbReference type="RefSeq" id="WP_108154013.1">
    <property type="nucleotide sequence ID" value="NZ_CP026304.1"/>
</dbReference>
<proteinExistence type="inferred from homology"/>
<accession>A0A2R4TC83</accession>
<dbReference type="Gene3D" id="3.40.50.620">
    <property type="entry name" value="HUPs"/>
    <property type="match status" value="2"/>
</dbReference>
<evidence type="ECO:0000313" key="4">
    <source>
        <dbReference type="EMBL" id="AVZ76723.1"/>
    </source>
</evidence>
<dbReference type="Proteomes" id="UP000244201">
    <property type="component" value="Chromosome"/>
</dbReference>
<dbReference type="KEGG" id="slk:SLUN_35510"/>
<comment type="similarity">
    <text evidence="1">Belongs to the universal stress protein A family.</text>
</comment>
<evidence type="ECO:0000256" key="2">
    <source>
        <dbReference type="SAM" id="MobiDB-lite"/>
    </source>
</evidence>
<evidence type="ECO:0000256" key="1">
    <source>
        <dbReference type="ARBA" id="ARBA00008791"/>
    </source>
</evidence>
<dbReference type="Pfam" id="PF00582">
    <property type="entry name" value="Usp"/>
    <property type="match status" value="2"/>
</dbReference>
<dbReference type="GeneID" id="55660560"/>
<dbReference type="PANTHER" id="PTHR46268:SF6">
    <property type="entry name" value="UNIVERSAL STRESS PROTEIN UP12"/>
    <property type="match status" value="1"/>
</dbReference>
<evidence type="ECO:0000259" key="3">
    <source>
        <dbReference type="Pfam" id="PF00582"/>
    </source>
</evidence>
<name>A0A2R4TC83_9ACTN</name>
<dbReference type="OrthoDB" id="4867015at2"/>
<organism evidence="4 5">
    <name type="scientific">Streptomyces lunaelactis</name>
    <dbReference type="NCBI Taxonomy" id="1535768"/>
    <lineage>
        <taxon>Bacteria</taxon>
        <taxon>Bacillati</taxon>
        <taxon>Actinomycetota</taxon>
        <taxon>Actinomycetes</taxon>
        <taxon>Kitasatosporales</taxon>
        <taxon>Streptomycetaceae</taxon>
        <taxon>Streptomyces</taxon>
    </lineage>
</organism>
<dbReference type="InterPro" id="IPR014729">
    <property type="entry name" value="Rossmann-like_a/b/a_fold"/>
</dbReference>
<feature type="domain" description="UspA" evidence="3">
    <location>
        <begin position="178"/>
        <end position="314"/>
    </location>
</feature>
<feature type="compositionally biased region" description="Low complexity" evidence="2">
    <location>
        <begin position="43"/>
        <end position="52"/>
    </location>
</feature>
<dbReference type="EMBL" id="CP026304">
    <property type="protein sequence ID" value="AVZ76723.1"/>
    <property type="molecule type" value="Genomic_DNA"/>
</dbReference>
<gene>
    <name evidence="4" type="ORF">SLUN_35510</name>
</gene>
<reference evidence="4 5" key="1">
    <citation type="submission" date="2018-01" db="EMBL/GenBank/DDBJ databases">
        <title>Complete genome sequence of Streptomyces lunaelactis MM109T, a Ferroverdin A producer isolated from cave moonmilk deposits.</title>
        <authorList>
            <person name="Naome A."/>
            <person name="Martinet L."/>
            <person name="Maciejewska M."/>
            <person name="Anderssen S."/>
            <person name="Adam D."/>
            <person name="Tenconi E."/>
            <person name="Deflandre B."/>
            <person name="Arguelles-Arias A."/>
            <person name="Calusinska M."/>
            <person name="Copieters W."/>
            <person name="Karim L."/>
            <person name="Hanikenne M."/>
            <person name="Baurain D."/>
            <person name="van Wezel G."/>
            <person name="Smargiasso N."/>
            <person name="de Pauw E."/>
            <person name="Delfosse P."/>
            <person name="Rigali S."/>
        </authorList>
    </citation>
    <scope>NUCLEOTIDE SEQUENCE [LARGE SCALE GENOMIC DNA]</scope>
    <source>
        <strain evidence="4 5">MM109</strain>
    </source>
</reference>
<dbReference type="SUPFAM" id="SSF52402">
    <property type="entry name" value="Adenine nucleotide alpha hydrolases-like"/>
    <property type="match status" value="2"/>
</dbReference>
<feature type="region of interest" description="Disordered" evidence="2">
    <location>
        <begin position="41"/>
        <end position="65"/>
    </location>
</feature>